<dbReference type="GO" id="GO:0000981">
    <property type="term" value="F:DNA-binding transcription factor activity, RNA polymerase II-specific"/>
    <property type="evidence" value="ECO:0007669"/>
    <property type="project" value="TreeGrafter"/>
</dbReference>
<evidence type="ECO:0000256" key="7">
    <source>
        <dbReference type="ARBA" id="ARBA00023125"/>
    </source>
</evidence>
<keyword evidence="13" id="KW-1185">Reference proteome</keyword>
<protein>
    <recommendedName>
        <fullName evidence="11">C2H2-type domain-containing protein</fullName>
    </recommendedName>
</protein>
<keyword evidence="3" id="KW-0479">Metal-binding</keyword>
<dbReference type="PANTHER" id="PTHR45718">
    <property type="entry name" value="TRANSCRIPTIONAL ACTIVATOR CUBITUS INTERRUPTUS"/>
    <property type="match status" value="1"/>
</dbReference>
<evidence type="ECO:0000256" key="4">
    <source>
        <dbReference type="ARBA" id="ARBA00022737"/>
    </source>
</evidence>
<dbReference type="InterPro" id="IPR013087">
    <property type="entry name" value="Znf_C2H2_type"/>
</dbReference>
<dbReference type="Pfam" id="PF00096">
    <property type="entry name" value="zf-C2H2"/>
    <property type="match status" value="1"/>
</dbReference>
<evidence type="ECO:0000313" key="13">
    <source>
        <dbReference type="Proteomes" id="UP000015102"/>
    </source>
</evidence>
<dbReference type="Pfam" id="PF23561">
    <property type="entry name" value="zf-C2H2_15"/>
    <property type="match status" value="1"/>
</dbReference>
<evidence type="ECO:0000256" key="5">
    <source>
        <dbReference type="ARBA" id="ARBA00022771"/>
    </source>
</evidence>
<dbReference type="Gene3D" id="3.30.160.60">
    <property type="entry name" value="Classic Zinc Finger"/>
    <property type="match status" value="2"/>
</dbReference>
<reference evidence="13" key="1">
    <citation type="submission" date="2013-02" db="EMBL/GenBank/DDBJ databases">
        <authorList>
            <person name="Hughes D."/>
        </authorList>
    </citation>
    <scope>NUCLEOTIDE SEQUENCE</scope>
    <source>
        <strain>Durham</strain>
        <strain evidence="13">NC isolate 2 -- Noor lab</strain>
    </source>
</reference>
<keyword evidence="5 9" id="KW-0863">Zinc-finger</keyword>
<organism evidence="12 13">
    <name type="scientific">Megaselia scalaris</name>
    <name type="common">Humpbacked fly</name>
    <name type="synonym">Phora scalaris</name>
    <dbReference type="NCBI Taxonomy" id="36166"/>
    <lineage>
        <taxon>Eukaryota</taxon>
        <taxon>Metazoa</taxon>
        <taxon>Ecdysozoa</taxon>
        <taxon>Arthropoda</taxon>
        <taxon>Hexapoda</taxon>
        <taxon>Insecta</taxon>
        <taxon>Pterygota</taxon>
        <taxon>Neoptera</taxon>
        <taxon>Endopterygota</taxon>
        <taxon>Diptera</taxon>
        <taxon>Brachycera</taxon>
        <taxon>Muscomorpha</taxon>
        <taxon>Platypezoidea</taxon>
        <taxon>Phoridae</taxon>
        <taxon>Megaseliini</taxon>
        <taxon>Megaselia</taxon>
    </lineage>
</organism>
<keyword evidence="4" id="KW-0677">Repeat</keyword>
<name>T1GV30_MEGSC</name>
<evidence type="ECO:0000313" key="12">
    <source>
        <dbReference type="EnsemblMetazoa" id="MESCA007610-PA"/>
    </source>
</evidence>
<dbReference type="EMBL" id="CAQQ02104544">
    <property type="status" value="NOT_ANNOTATED_CDS"/>
    <property type="molecule type" value="Genomic_DNA"/>
</dbReference>
<dbReference type="EMBL" id="CAQQ02104545">
    <property type="status" value="NOT_ANNOTATED_CDS"/>
    <property type="molecule type" value="Genomic_DNA"/>
</dbReference>
<evidence type="ECO:0000256" key="6">
    <source>
        <dbReference type="ARBA" id="ARBA00022833"/>
    </source>
</evidence>
<dbReference type="InterPro" id="IPR041643">
    <property type="entry name" value="Znf_ZIC"/>
</dbReference>
<dbReference type="SMART" id="SM00355">
    <property type="entry name" value="ZnF_C2H2"/>
    <property type="match status" value="3"/>
</dbReference>
<dbReference type="FunFam" id="3.30.160.60:FF:000035">
    <property type="entry name" value="Zinc finger protein ZIC 1"/>
    <property type="match status" value="1"/>
</dbReference>
<reference evidence="12" key="2">
    <citation type="submission" date="2015-06" db="UniProtKB">
        <authorList>
            <consortium name="EnsemblMetazoa"/>
        </authorList>
    </citation>
    <scope>IDENTIFICATION</scope>
</reference>
<dbReference type="InterPro" id="IPR043359">
    <property type="entry name" value="GLI-like"/>
</dbReference>
<dbReference type="AlphaFoldDB" id="T1GV30"/>
<keyword evidence="7" id="KW-0238">DNA-binding</keyword>
<dbReference type="HOGENOM" id="CLU_974140_0_0_1"/>
<accession>T1GV30</accession>
<dbReference type="GO" id="GO:0005634">
    <property type="term" value="C:nucleus"/>
    <property type="evidence" value="ECO:0007669"/>
    <property type="project" value="UniProtKB-SubCell"/>
</dbReference>
<dbReference type="EMBL" id="CAQQ02104546">
    <property type="status" value="NOT_ANNOTATED_CDS"/>
    <property type="molecule type" value="Genomic_DNA"/>
</dbReference>
<evidence type="ECO:0000256" key="3">
    <source>
        <dbReference type="ARBA" id="ARBA00022723"/>
    </source>
</evidence>
<evidence type="ECO:0000256" key="10">
    <source>
        <dbReference type="SAM" id="MobiDB-lite"/>
    </source>
</evidence>
<dbReference type="PANTHER" id="PTHR45718:SF8">
    <property type="entry name" value="GLIS FAMILY ZINC FINGER 2"/>
    <property type="match status" value="1"/>
</dbReference>
<evidence type="ECO:0000259" key="11">
    <source>
        <dbReference type="PROSITE" id="PS50157"/>
    </source>
</evidence>
<dbReference type="InterPro" id="IPR056436">
    <property type="entry name" value="Znf-C2H2_ZIC1-5/GLI1-3-like"/>
</dbReference>
<feature type="region of interest" description="Disordered" evidence="10">
    <location>
        <begin position="75"/>
        <end position="107"/>
    </location>
</feature>
<dbReference type="SUPFAM" id="SSF57667">
    <property type="entry name" value="beta-beta-alpha zinc fingers"/>
    <property type="match status" value="1"/>
</dbReference>
<keyword evidence="8" id="KW-0539">Nucleus</keyword>
<evidence type="ECO:0000256" key="8">
    <source>
        <dbReference type="ARBA" id="ARBA00023242"/>
    </source>
</evidence>
<dbReference type="Proteomes" id="UP000015102">
    <property type="component" value="Unassembled WGS sequence"/>
</dbReference>
<dbReference type="FunFam" id="3.30.160.60:FF:002540">
    <property type="entry name" value="Zinc finger protein Nv-ZicE"/>
    <property type="match status" value="1"/>
</dbReference>
<keyword evidence="6" id="KW-0862">Zinc</keyword>
<dbReference type="EnsemblMetazoa" id="MESCA007610-RA">
    <property type="protein sequence ID" value="MESCA007610-PA"/>
    <property type="gene ID" value="MESCA007610"/>
</dbReference>
<dbReference type="InterPro" id="IPR036236">
    <property type="entry name" value="Znf_C2H2_sf"/>
</dbReference>
<dbReference type="GO" id="GO:0008270">
    <property type="term" value="F:zinc ion binding"/>
    <property type="evidence" value="ECO:0007669"/>
    <property type="project" value="UniProtKB-KW"/>
</dbReference>
<comment type="subcellular location">
    <subcellularLocation>
        <location evidence="1">Nucleus</location>
    </subcellularLocation>
</comment>
<sequence>MMMNAFIENQSSHHHLASYGLRMSPNHSQLQSASSESSLLQQQFEQSPGQSAMVNNDMSVYQNSYGSTMGQLGPYSRDFMHPSRSSNSSGPDTGLALFPPPIHHTHSALHESPSIHAHHQNPMRFFQSVADYPYPAMTHHQPNFHNVHPHHAMSINSTPLSRYYHSPKPGSIVKQEMTCLWIEPQTQFSAEKTCNKIFNNMQEIVAHLTQDHVGGPECTTHSCHWADCSRQGKPFKAKYKLVNHIRVHTGEKPFRCPFPNCGKDFARSENLKIHKRTHTEALQLFY</sequence>
<dbReference type="PROSITE" id="PS50157">
    <property type="entry name" value="ZINC_FINGER_C2H2_2"/>
    <property type="match status" value="2"/>
</dbReference>
<dbReference type="Pfam" id="PF18366">
    <property type="entry name" value="zf_ZIC"/>
    <property type="match status" value="1"/>
</dbReference>
<evidence type="ECO:0000256" key="2">
    <source>
        <dbReference type="ARBA" id="ARBA00010831"/>
    </source>
</evidence>
<dbReference type="OMA" id="HHAMSGA"/>
<dbReference type="STRING" id="36166.T1GV30"/>
<evidence type="ECO:0000256" key="1">
    <source>
        <dbReference type="ARBA" id="ARBA00004123"/>
    </source>
</evidence>
<proteinExistence type="inferred from homology"/>
<feature type="domain" description="C2H2-type" evidence="11">
    <location>
        <begin position="226"/>
        <end position="253"/>
    </location>
</feature>
<comment type="similarity">
    <text evidence="2">Belongs to the GLI C2H2-type zinc-finger protein family.</text>
</comment>
<feature type="domain" description="C2H2-type" evidence="11">
    <location>
        <begin position="254"/>
        <end position="283"/>
    </location>
</feature>
<evidence type="ECO:0000256" key="9">
    <source>
        <dbReference type="PROSITE-ProRule" id="PRU00042"/>
    </source>
</evidence>
<dbReference type="PROSITE" id="PS00028">
    <property type="entry name" value="ZINC_FINGER_C2H2_1"/>
    <property type="match status" value="1"/>
</dbReference>
<dbReference type="GO" id="GO:0000978">
    <property type="term" value="F:RNA polymerase II cis-regulatory region sequence-specific DNA binding"/>
    <property type="evidence" value="ECO:0007669"/>
    <property type="project" value="TreeGrafter"/>
</dbReference>